<evidence type="ECO:0000313" key="17">
    <source>
        <dbReference type="Proteomes" id="UP000275078"/>
    </source>
</evidence>
<keyword evidence="11" id="KW-0539">Nucleus</keyword>
<feature type="compositionally biased region" description="Pro residues" evidence="13">
    <location>
        <begin position="825"/>
        <end position="836"/>
    </location>
</feature>
<dbReference type="InterPro" id="IPR036279">
    <property type="entry name" value="5-3_exonuclease_C_sf"/>
</dbReference>
<evidence type="ECO:0000256" key="11">
    <source>
        <dbReference type="ARBA" id="ARBA00023242"/>
    </source>
</evidence>
<dbReference type="InterPro" id="IPR008918">
    <property type="entry name" value="HhH2"/>
</dbReference>
<comment type="similarity">
    <text evidence="12">Belongs to the XPG/RAD2 endonuclease family. GEN subfamily.</text>
</comment>
<evidence type="ECO:0000313" key="16">
    <source>
        <dbReference type="EMBL" id="RPA83941.1"/>
    </source>
</evidence>
<dbReference type="PANTHER" id="PTHR16171:SF7">
    <property type="entry name" value="DNA REPAIR PROTEIN RAD2"/>
    <property type="match status" value="1"/>
</dbReference>
<dbReference type="PROSITE" id="PS00842">
    <property type="entry name" value="XPG_2"/>
    <property type="match status" value="1"/>
</dbReference>
<comment type="subcellular location">
    <subcellularLocation>
        <location evidence="2">Nucleus</location>
    </subcellularLocation>
</comment>
<dbReference type="PANTHER" id="PTHR16171">
    <property type="entry name" value="DNA REPAIR PROTEIN COMPLEMENTING XP-G CELLS-RELATED"/>
    <property type="match status" value="1"/>
</dbReference>
<dbReference type="PROSITE" id="PS00841">
    <property type="entry name" value="XPG_1"/>
    <property type="match status" value="1"/>
</dbReference>
<dbReference type="InterPro" id="IPR029060">
    <property type="entry name" value="PIN-like_dom_sf"/>
</dbReference>
<evidence type="ECO:0000256" key="6">
    <source>
        <dbReference type="ARBA" id="ARBA00022759"/>
    </source>
</evidence>
<dbReference type="Pfam" id="PF00867">
    <property type="entry name" value="XPG_I"/>
    <property type="match status" value="1"/>
</dbReference>
<feature type="region of interest" description="Disordered" evidence="13">
    <location>
        <begin position="1174"/>
        <end position="1282"/>
    </location>
</feature>
<feature type="region of interest" description="Disordered" evidence="13">
    <location>
        <begin position="590"/>
        <end position="657"/>
    </location>
</feature>
<feature type="region of interest" description="Disordered" evidence="13">
    <location>
        <begin position="777"/>
        <end position="840"/>
    </location>
</feature>
<feature type="compositionally biased region" description="Low complexity" evidence="13">
    <location>
        <begin position="622"/>
        <end position="643"/>
    </location>
</feature>
<comment type="cofactor">
    <cofactor evidence="1">
        <name>Mg(2+)</name>
        <dbReference type="ChEBI" id="CHEBI:18420"/>
    </cofactor>
</comment>
<name>A0A3N4IID9_ASCIM</name>
<dbReference type="CDD" id="cd09868">
    <property type="entry name" value="PIN_XPG_RAD2"/>
    <property type="match status" value="2"/>
</dbReference>
<dbReference type="InterPro" id="IPR001044">
    <property type="entry name" value="XPG/Rad2_eukaryotes"/>
</dbReference>
<organism evidence="16 17">
    <name type="scientific">Ascobolus immersus RN42</name>
    <dbReference type="NCBI Taxonomy" id="1160509"/>
    <lineage>
        <taxon>Eukaryota</taxon>
        <taxon>Fungi</taxon>
        <taxon>Dikarya</taxon>
        <taxon>Ascomycota</taxon>
        <taxon>Pezizomycotina</taxon>
        <taxon>Pezizomycetes</taxon>
        <taxon>Pezizales</taxon>
        <taxon>Ascobolaceae</taxon>
        <taxon>Ascobolus</taxon>
    </lineage>
</organism>
<dbReference type="Gene3D" id="3.40.50.1010">
    <property type="entry name" value="5'-nuclease"/>
    <property type="match status" value="2"/>
</dbReference>
<dbReference type="SMART" id="SM00484">
    <property type="entry name" value="XPGI"/>
    <property type="match status" value="1"/>
</dbReference>
<keyword evidence="4" id="KW-0540">Nuclease</keyword>
<evidence type="ECO:0000256" key="8">
    <source>
        <dbReference type="ARBA" id="ARBA00022801"/>
    </source>
</evidence>
<evidence type="ECO:0000256" key="4">
    <source>
        <dbReference type="ARBA" id="ARBA00022722"/>
    </source>
</evidence>
<dbReference type="InterPro" id="IPR006086">
    <property type="entry name" value="XPG-I_dom"/>
</dbReference>
<evidence type="ECO:0000256" key="5">
    <source>
        <dbReference type="ARBA" id="ARBA00022723"/>
    </source>
</evidence>
<proteinExistence type="inferred from homology"/>
<feature type="compositionally biased region" description="Basic and acidic residues" evidence="13">
    <location>
        <begin position="523"/>
        <end position="535"/>
    </location>
</feature>
<dbReference type="OrthoDB" id="31113at2759"/>
<dbReference type="PRINTS" id="PR00853">
    <property type="entry name" value="XPGRADSUPER"/>
</dbReference>
<evidence type="ECO:0000256" key="12">
    <source>
        <dbReference type="ARBA" id="ARBA00038112"/>
    </source>
</evidence>
<evidence type="ECO:0000256" key="3">
    <source>
        <dbReference type="ARBA" id="ARBA00005283"/>
    </source>
</evidence>
<evidence type="ECO:0000256" key="1">
    <source>
        <dbReference type="ARBA" id="ARBA00001946"/>
    </source>
</evidence>
<dbReference type="PRINTS" id="PR00066">
    <property type="entry name" value="XRODRMPGMNTG"/>
</dbReference>
<feature type="region of interest" description="Disordered" evidence="13">
    <location>
        <begin position="91"/>
        <end position="133"/>
    </location>
</feature>
<dbReference type="FunFam" id="3.40.50.1010:FF:000061">
    <property type="entry name" value="Single-stranded DNA endonuclease (Eurofung)"/>
    <property type="match status" value="1"/>
</dbReference>
<feature type="compositionally biased region" description="Basic residues" evidence="13">
    <location>
        <begin position="1271"/>
        <end position="1282"/>
    </location>
</feature>
<dbReference type="EMBL" id="ML119661">
    <property type="protein sequence ID" value="RPA83941.1"/>
    <property type="molecule type" value="Genomic_DNA"/>
</dbReference>
<dbReference type="InterPro" id="IPR006084">
    <property type="entry name" value="XPG/Rad2"/>
</dbReference>
<dbReference type="GO" id="GO:0005634">
    <property type="term" value="C:nucleus"/>
    <property type="evidence" value="ECO:0007669"/>
    <property type="project" value="UniProtKB-SubCell"/>
</dbReference>
<feature type="domain" description="XPG N-terminal" evidence="15">
    <location>
        <begin position="1"/>
        <end position="98"/>
    </location>
</feature>
<feature type="compositionally biased region" description="Acidic residues" evidence="13">
    <location>
        <begin position="787"/>
        <end position="802"/>
    </location>
</feature>
<feature type="compositionally biased region" description="Acidic residues" evidence="13">
    <location>
        <begin position="605"/>
        <end position="615"/>
    </location>
</feature>
<evidence type="ECO:0000256" key="9">
    <source>
        <dbReference type="ARBA" id="ARBA00022842"/>
    </source>
</evidence>
<dbReference type="SMART" id="SM00485">
    <property type="entry name" value="XPGN"/>
    <property type="match status" value="1"/>
</dbReference>
<dbReference type="SUPFAM" id="SSF47807">
    <property type="entry name" value="5' to 3' exonuclease, C-terminal subdomain"/>
    <property type="match status" value="1"/>
</dbReference>
<dbReference type="InterPro" id="IPR006085">
    <property type="entry name" value="XPG_DNA_repair_N"/>
</dbReference>
<dbReference type="SMART" id="SM00279">
    <property type="entry name" value="HhH2"/>
    <property type="match status" value="1"/>
</dbReference>
<evidence type="ECO:0000259" key="14">
    <source>
        <dbReference type="SMART" id="SM00484"/>
    </source>
</evidence>
<keyword evidence="10" id="KW-0234">DNA repair</keyword>
<feature type="region of interest" description="Disordered" evidence="13">
    <location>
        <begin position="393"/>
        <end position="437"/>
    </location>
</feature>
<dbReference type="GO" id="GO:0003697">
    <property type="term" value="F:single-stranded DNA binding"/>
    <property type="evidence" value="ECO:0007669"/>
    <property type="project" value="InterPro"/>
</dbReference>
<feature type="domain" description="XPG-I" evidence="14">
    <location>
        <begin position="925"/>
        <end position="994"/>
    </location>
</feature>
<keyword evidence="7" id="KW-0227">DNA damage</keyword>
<keyword evidence="17" id="KW-1185">Reference proteome</keyword>
<protein>
    <submittedName>
        <fullName evidence="16">PIN domain-like protein</fullName>
    </submittedName>
</protein>
<dbReference type="Gene3D" id="1.10.150.20">
    <property type="entry name" value="5' to 3' exonuclease, C-terminal subdomain"/>
    <property type="match status" value="1"/>
</dbReference>
<dbReference type="GO" id="GO:0006289">
    <property type="term" value="P:nucleotide-excision repair"/>
    <property type="evidence" value="ECO:0007669"/>
    <property type="project" value="InterPro"/>
</dbReference>
<dbReference type="InterPro" id="IPR019974">
    <property type="entry name" value="XPG_CS"/>
</dbReference>
<dbReference type="STRING" id="1160509.A0A3N4IID9"/>
<keyword evidence="6" id="KW-0255">Endonuclease</keyword>
<evidence type="ECO:0000256" key="7">
    <source>
        <dbReference type="ARBA" id="ARBA00022763"/>
    </source>
</evidence>
<keyword evidence="8" id="KW-0378">Hydrolase</keyword>
<dbReference type="GO" id="GO:0046872">
    <property type="term" value="F:metal ion binding"/>
    <property type="evidence" value="ECO:0007669"/>
    <property type="project" value="UniProtKB-KW"/>
</dbReference>
<dbReference type="Proteomes" id="UP000275078">
    <property type="component" value="Unassembled WGS sequence"/>
</dbReference>
<feature type="region of interest" description="Disordered" evidence="13">
    <location>
        <begin position="467"/>
        <end position="548"/>
    </location>
</feature>
<evidence type="ECO:0000256" key="10">
    <source>
        <dbReference type="ARBA" id="ARBA00023204"/>
    </source>
</evidence>
<reference evidence="16 17" key="1">
    <citation type="journal article" date="2018" name="Nat. Ecol. Evol.">
        <title>Pezizomycetes genomes reveal the molecular basis of ectomycorrhizal truffle lifestyle.</title>
        <authorList>
            <person name="Murat C."/>
            <person name="Payen T."/>
            <person name="Noel B."/>
            <person name="Kuo A."/>
            <person name="Morin E."/>
            <person name="Chen J."/>
            <person name="Kohler A."/>
            <person name="Krizsan K."/>
            <person name="Balestrini R."/>
            <person name="Da Silva C."/>
            <person name="Montanini B."/>
            <person name="Hainaut M."/>
            <person name="Levati E."/>
            <person name="Barry K.W."/>
            <person name="Belfiori B."/>
            <person name="Cichocki N."/>
            <person name="Clum A."/>
            <person name="Dockter R.B."/>
            <person name="Fauchery L."/>
            <person name="Guy J."/>
            <person name="Iotti M."/>
            <person name="Le Tacon F."/>
            <person name="Lindquist E.A."/>
            <person name="Lipzen A."/>
            <person name="Malagnac F."/>
            <person name="Mello A."/>
            <person name="Molinier V."/>
            <person name="Miyauchi S."/>
            <person name="Poulain J."/>
            <person name="Riccioni C."/>
            <person name="Rubini A."/>
            <person name="Sitrit Y."/>
            <person name="Splivallo R."/>
            <person name="Traeger S."/>
            <person name="Wang M."/>
            <person name="Zifcakova L."/>
            <person name="Wipf D."/>
            <person name="Zambonelli A."/>
            <person name="Paolocci F."/>
            <person name="Nowrousian M."/>
            <person name="Ottonello S."/>
            <person name="Baldrian P."/>
            <person name="Spatafora J.W."/>
            <person name="Henrissat B."/>
            <person name="Nagy L.G."/>
            <person name="Aury J.M."/>
            <person name="Wincker P."/>
            <person name="Grigoriev I.V."/>
            <person name="Bonfante P."/>
            <person name="Martin F.M."/>
        </authorList>
    </citation>
    <scope>NUCLEOTIDE SEQUENCE [LARGE SCALE GENOMIC DNA]</scope>
    <source>
        <strain evidence="16 17">RN42</strain>
    </source>
</reference>
<evidence type="ECO:0000256" key="2">
    <source>
        <dbReference type="ARBA" id="ARBA00004123"/>
    </source>
</evidence>
<gene>
    <name evidence="16" type="ORF">BJ508DRAFT_359972</name>
</gene>
<sequence length="1282" mass="142464">MGVHGLWTIVGPVGRPTKVETLARKRLAVDASIWIYQFLKAVRDKEGNQLRSSHIVGFFQRICKLLYFGIRPVFVFDGGAPDLKRRTIAARKNRREGRREDAVRTAGRLLAHQMRQRAEEEEKKRKKREAGGYYSDEEELPANLVYVDELFQTPKEREQKRFRKQDQYHLPEMDSTLDMMGGEDDMRIMSHAELQEYAEKYRSGENVNYFDFSKMDFDSQLFKSLPEADRYNILKAARLRSRLRMGLSADQLSGMFPNRMEFSKFQIARVKERNDLTQRLFNINGMNDDPLKPKRVAADRHREYILVKNDGVDGGWSLGMVGPQLGDSAEKPIELDKELIPQDEDSAEEEEDFEDIPIQGLNRLPTEQSFMELVKMDVERTEQEMMRQALYKSRREAVNRSSEAGTVSYGVEEDEDDMRSLFGSPSPPPRPRREEEDEIAKAIALSLEHAPPLYGLDKGKSKAVQINQLETNQFEPDSDDDADFQTARQSSLQGRDRAARIGESSRQPGGFLPDSQLFNTEGDGEKEKAKAHEPEPVPPWFSASAVGIDIREDMEKEKRRYRAEEASHTHDWPSMEDEFALAFQARDKEKLKPASLGKKRPETIVIDDSEDEAMEDAQQVTSRMAPSAMPARASPSAAQASDPSPCPSPIAPVQGTFSPTVVPPVVAEEKVKQQVAKQTDTETMEDLRETAVRKVRPGRSTSPKPGLFPAGSVYDAAKVDAAQSVQAARTGIDAGDLRVIDGPSSLDAVSDAFPELGKEVSKAATVSPDGVEIVTERIKEKTTTATDVDEDDAPLEWDESGDEGPSLTETRIHYKDPTGGLPLRTPTPIPPSPEPQTPGDFPAEFELEGPDIEMLDPEDPDSEDELISAVAEEQIEIARLAGRAAGNQPLTEAELRNLRAQQRKDLRDSDEVTTQMIDECKALLEHFGLPYITAPQEAEAQCATLLADGLVDGIITDDSDIFLFGGDKVYKNFFNPSKQVEVYLFKDLEEELALSRERLIDLALLLGSDYTEGIRGVGPVSAMEILSEFTDLSEFHQWWSDLTDPKTFGKQTFTTKLQKTLSKALIKATAIPPPPPFPPPVVLNAYQSPNVDAGLPPFKWGEPDLDNLKQFLMEYVGWTSDRTDEVLRPVIREMEKVEKQVNLTRYFEGGTGGAFAPRVNTGNKSKRLLKAVGGLKKKVGESPQKGGSATTPIDLESSSKENEGPVSLRRAAGAIASPSKEGPISMRAAAEAMEEDSADDGSPVKKKKRKTGRTLGETTLTASLSSSVRGGKGRGRGGRKKV</sequence>
<accession>A0A3N4IID9</accession>
<dbReference type="SUPFAM" id="SSF88723">
    <property type="entry name" value="PIN domain-like"/>
    <property type="match status" value="1"/>
</dbReference>
<comment type="similarity">
    <text evidence="3">Belongs to the XPG/RAD2 endonuclease family. XPG subfamily.</text>
</comment>
<evidence type="ECO:0000256" key="13">
    <source>
        <dbReference type="SAM" id="MobiDB-lite"/>
    </source>
</evidence>
<dbReference type="GO" id="GO:0048256">
    <property type="term" value="F:flap endonuclease activity"/>
    <property type="evidence" value="ECO:0007669"/>
    <property type="project" value="UniProtKB-ARBA"/>
</dbReference>
<dbReference type="FunFam" id="1.10.150.20:FF:000030">
    <property type="entry name" value="Flap endonuclease GEN-like 1"/>
    <property type="match status" value="1"/>
</dbReference>
<evidence type="ECO:0000259" key="15">
    <source>
        <dbReference type="SMART" id="SM00485"/>
    </source>
</evidence>
<keyword evidence="5" id="KW-0479">Metal-binding</keyword>
<keyword evidence="9" id="KW-0460">Magnesium</keyword>
<dbReference type="Pfam" id="PF00752">
    <property type="entry name" value="XPG_N"/>
    <property type="match status" value="1"/>
</dbReference>